<proteinExistence type="predicted"/>
<keyword evidence="3" id="KW-1185">Reference proteome</keyword>
<keyword evidence="1" id="KW-0472">Membrane</keyword>
<reference evidence="2 3" key="1">
    <citation type="journal article" date="2013" name="Environ. Microbiol.">
        <title>Genome analysis of Chitinivibrio alkaliphilus gen. nov., sp. nov., a novel extremely haloalkaliphilic anaerobic chitinolytic bacterium from the candidate phylum Termite Group 3.</title>
        <authorList>
            <person name="Sorokin D.Y."/>
            <person name="Gumerov V.M."/>
            <person name="Rakitin A.L."/>
            <person name="Beletsky A.V."/>
            <person name="Damste J.S."/>
            <person name="Muyzer G."/>
            <person name="Mardanov A.V."/>
            <person name="Ravin N.V."/>
        </authorList>
    </citation>
    <scope>NUCLEOTIDE SEQUENCE [LARGE SCALE GENOMIC DNA]</scope>
    <source>
        <strain evidence="2 3">ACht1</strain>
    </source>
</reference>
<dbReference type="SUPFAM" id="SSF82866">
    <property type="entry name" value="Multidrug efflux transporter AcrB transmembrane domain"/>
    <property type="match status" value="2"/>
</dbReference>
<feature type="transmembrane region" description="Helical" evidence="1">
    <location>
        <begin position="327"/>
        <end position="347"/>
    </location>
</feature>
<dbReference type="STRING" id="1313304.CALK_0795"/>
<dbReference type="OrthoDB" id="9757876at2"/>
<feature type="transmembrane region" description="Helical" evidence="1">
    <location>
        <begin position="424"/>
        <end position="445"/>
    </location>
</feature>
<dbReference type="PATRIC" id="fig|1313304.3.peg.763"/>
<dbReference type="Pfam" id="PF00873">
    <property type="entry name" value="ACR_tran"/>
    <property type="match status" value="1"/>
</dbReference>
<dbReference type="InterPro" id="IPR027463">
    <property type="entry name" value="AcrB_DN_DC_subdom"/>
</dbReference>
<feature type="transmembrane region" description="Helical" evidence="1">
    <location>
        <begin position="875"/>
        <end position="894"/>
    </location>
</feature>
<dbReference type="Gene3D" id="3.30.70.1440">
    <property type="entry name" value="Multidrug efflux transporter AcrB pore domain"/>
    <property type="match status" value="1"/>
</dbReference>
<protein>
    <submittedName>
        <fullName evidence="2">Acriflavin resistance protein AcrB</fullName>
    </submittedName>
</protein>
<organism evidence="2 3">
    <name type="scientific">Chitinivibrio alkaliphilus ACht1</name>
    <dbReference type="NCBI Taxonomy" id="1313304"/>
    <lineage>
        <taxon>Bacteria</taxon>
        <taxon>Pseudomonadati</taxon>
        <taxon>Fibrobacterota</taxon>
        <taxon>Chitinivibrionia</taxon>
        <taxon>Chitinivibrionales</taxon>
        <taxon>Chitinivibrionaceae</taxon>
        <taxon>Chitinivibrio</taxon>
    </lineage>
</organism>
<dbReference type="GO" id="GO:0005886">
    <property type="term" value="C:plasma membrane"/>
    <property type="evidence" value="ECO:0007669"/>
    <property type="project" value="TreeGrafter"/>
</dbReference>
<evidence type="ECO:0000313" key="3">
    <source>
        <dbReference type="Proteomes" id="UP000017148"/>
    </source>
</evidence>
<dbReference type="PANTHER" id="PTHR32063">
    <property type="match status" value="1"/>
</dbReference>
<dbReference type="AlphaFoldDB" id="U7DB54"/>
<feature type="transmembrane region" description="Helical" evidence="1">
    <location>
        <begin position="906"/>
        <end position="926"/>
    </location>
</feature>
<keyword evidence="1" id="KW-1133">Transmembrane helix</keyword>
<dbReference type="PRINTS" id="PR00702">
    <property type="entry name" value="ACRIFLAVINRP"/>
</dbReference>
<dbReference type="PANTHER" id="PTHR32063:SF33">
    <property type="entry name" value="RND SUPERFAMILY EFFLUX PUMP PERMEASE COMPONENT"/>
    <property type="match status" value="1"/>
</dbReference>
<dbReference type="InterPro" id="IPR001036">
    <property type="entry name" value="Acrflvin-R"/>
</dbReference>
<dbReference type="Gene3D" id="3.30.70.1320">
    <property type="entry name" value="Multidrug efflux transporter AcrB pore domain like"/>
    <property type="match status" value="1"/>
</dbReference>
<dbReference type="EMBL" id="ASJR01000005">
    <property type="protein sequence ID" value="ERP38773.1"/>
    <property type="molecule type" value="Genomic_DNA"/>
</dbReference>
<dbReference type="RefSeq" id="WP_022636308.1">
    <property type="nucleotide sequence ID" value="NZ_ASJR01000005.1"/>
</dbReference>
<feature type="transmembrane region" description="Helical" evidence="1">
    <location>
        <begin position="452"/>
        <end position="475"/>
    </location>
</feature>
<gene>
    <name evidence="2" type="ORF">CALK_0795</name>
</gene>
<dbReference type="SUPFAM" id="SSF82693">
    <property type="entry name" value="Multidrug efflux transporter AcrB pore domain, PN1, PN2, PC1 and PC2 subdomains"/>
    <property type="match status" value="2"/>
</dbReference>
<dbReference type="GO" id="GO:0042910">
    <property type="term" value="F:xenobiotic transmembrane transporter activity"/>
    <property type="evidence" value="ECO:0007669"/>
    <property type="project" value="TreeGrafter"/>
</dbReference>
<keyword evidence="1" id="KW-0812">Transmembrane</keyword>
<evidence type="ECO:0000256" key="1">
    <source>
        <dbReference type="SAM" id="Phobius"/>
    </source>
</evidence>
<sequence length="1045" mass="116700">MRGLIKACIIYPVWANVLMFAILAFGLFSLSEMNTSFFPEVPARSISISVRYAGTSPEEIEQAVILPIENNLRGLAGIERTTSSSRENSGSVRIEVSDAYDPQEVYDEVRVAIDRIAFPAGAERPVVQLQQFRARAVMVAVYGDGDLWSIKERGQQFRDELLLHDDVSQVSLTGVPRREISVELSPEKLRRFNLTFDDVRTALSRANVDITGGAVQTPRERLMIRAYGRRNTAREIGDIVVRADENHLLRVHDIASVVEKWEEESSRQYYNGHRALMVRVEKTIDEDIVAVAQAVRDQVGDFSQRHGEVSLSVVSDATVPLRQRIGLLVRNGVIGFFLVLLVLGLFLNGRLSFWVAVGIPISFAGMFIIANIWGITINVISIMGMIIVIGILVDDAIVVAESVYQKHEEGLPPFQAAVEGVLDVALPVTTAVLTTILAFLPFFFLQGRMGSFIYQLALVVIGAISFSLVESFFVLPAHLAHSKGLEPQVRVSALRRHFDCAYAFVKERVYGPLLMWTLQNKVLLTALCGAYILLTLGLIQGKHVEFSAFPYTPRDDATLSVTMPTGTRTAVTDSVLAVVEQRIWQKNEEIRRKRPDSSSVIESIQRSAGAHEGSLFIEFLPEPHRGIPSFEIQRRLRDAVGDIPGSRELSFQSGRWGRAVSISVRSNDHAQLQRTRDLLVERLEEYPELTDVGDTDEEGGREIRVELLPLAHAAGITLQDLATQVRHAFHGDEVQRFQRGEDEIRLFVRYGDAHRSSLADLETMELRGKDGVVYPLHTLATVRIERGVLAIQHLDGRRELRVEADMTDPEASVSTMIERLQREVIPPVAAAVGDVQISFEGRERQNRIFMDSLAGSYPFALLGIFLLLVVVFRSPLQACIIVCMIPLGMLGAVWGHYIHGYMISRFSIFGGIALAGVIVNDSIVFIDRINKNLKRGMPVFEATYEAGQSRLRPILLTTLTTVAGMAPLLLETSRQARFLVPMAVSISYGLLFSSLFILFLVPVFFLTLNKLRWRIARLSHPDATKESVEPAVREIEAEREVFFHE</sequence>
<comment type="caution">
    <text evidence="2">The sequence shown here is derived from an EMBL/GenBank/DDBJ whole genome shotgun (WGS) entry which is preliminary data.</text>
</comment>
<dbReference type="Gene3D" id="3.30.70.1430">
    <property type="entry name" value="Multidrug efflux transporter AcrB pore domain"/>
    <property type="match status" value="2"/>
</dbReference>
<feature type="transmembrane region" description="Helical" evidence="1">
    <location>
        <begin position="522"/>
        <end position="539"/>
    </location>
</feature>
<feature type="transmembrane region" description="Helical" evidence="1">
    <location>
        <begin position="986"/>
        <end position="1008"/>
    </location>
</feature>
<dbReference type="eggNOG" id="COG0841">
    <property type="taxonomic scope" value="Bacteria"/>
</dbReference>
<feature type="transmembrane region" description="Helical" evidence="1">
    <location>
        <begin position="848"/>
        <end position="869"/>
    </location>
</feature>
<dbReference type="Gene3D" id="1.20.1640.10">
    <property type="entry name" value="Multidrug efflux transporter AcrB transmembrane domain"/>
    <property type="match status" value="2"/>
</dbReference>
<feature type="transmembrane region" description="Helical" evidence="1">
    <location>
        <begin position="12"/>
        <end position="30"/>
    </location>
</feature>
<accession>U7DB54</accession>
<dbReference type="SUPFAM" id="SSF82714">
    <property type="entry name" value="Multidrug efflux transporter AcrB TolC docking domain, DN and DC subdomains"/>
    <property type="match status" value="2"/>
</dbReference>
<dbReference type="Gene3D" id="3.30.2090.10">
    <property type="entry name" value="Multidrug efflux transporter AcrB TolC docking domain, DN and DC subdomains"/>
    <property type="match status" value="2"/>
</dbReference>
<evidence type="ECO:0000313" key="2">
    <source>
        <dbReference type="EMBL" id="ERP38773.1"/>
    </source>
</evidence>
<name>U7DB54_9BACT</name>
<dbReference type="Proteomes" id="UP000017148">
    <property type="component" value="Unassembled WGS sequence"/>
</dbReference>